<dbReference type="PANTHER" id="PTHR21666">
    <property type="entry name" value="PEPTIDASE-RELATED"/>
    <property type="match status" value="1"/>
</dbReference>
<proteinExistence type="predicted"/>
<dbReference type="EMBL" id="LT669839">
    <property type="protein sequence ID" value="SHD78259.1"/>
    <property type="molecule type" value="Genomic_DNA"/>
</dbReference>
<gene>
    <name evidence="3" type="ORF">CUESP1_2930</name>
</gene>
<dbReference type="PANTHER" id="PTHR21666:SF270">
    <property type="entry name" value="MUREIN HYDROLASE ACTIVATOR ENVC"/>
    <property type="match status" value="1"/>
</dbReference>
<evidence type="ECO:0000313" key="3">
    <source>
        <dbReference type="EMBL" id="SHD78259.1"/>
    </source>
</evidence>
<dbReference type="GO" id="GO:0004222">
    <property type="term" value="F:metalloendopeptidase activity"/>
    <property type="evidence" value="ECO:0007669"/>
    <property type="project" value="TreeGrafter"/>
</dbReference>
<dbReference type="Gene3D" id="2.70.70.10">
    <property type="entry name" value="Glucose Permease (Domain IIA)"/>
    <property type="match status" value="1"/>
</dbReference>
<dbReference type="SUPFAM" id="SSF51261">
    <property type="entry name" value="Duplicated hybrid motif"/>
    <property type="match status" value="1"/>
</dbReference>
<keyword evidence="1" id="KW-0175">Coiled coil</keyword>
<dbReference type="Proteomes" id="UP000245423">
    <property type="component" value="Chromosome 1"/>
</dbReference>
<sequence>MWKDLTILERGRKTHMGKKKDSKICIIIIPHTEKVRRLTIPQWLPKISVISISAILMAAFLIFNNIYSSHISLEKEYNDRIAEINNLEEENRKKETELSKLKSHTKELYEKTNEVEDKLAEIEKLQRQVEKIAGIKSPSRGGRIDDDIPIEALEPTEEIQVLKEVLENKEKELLVFIDDLEKRFEYLETVPDLWPTKGRLTSTFGNRKNPFGRGVRFHYGIDIANSIGTDIWAAGSGKVVFSGYKSGLGRTIIIEHNNEYTTVYGHNSKLLVNEGDNVEKGQVISKMGSTGRSTGSHLHFEIHKNGKPIDPLTILK</sequence>
<dbReference type="InterPro" id="IPR016047">
    <property type="entry name" value="M23ase_b-sheet_dom"/>
</dbReference>
<dbReference type="AlphaFoldDB" id="M1ZBL2"/>
<dbReference type="InterPro" id="IPR050570">
    <property type="entry name" value="Cell_wall_metabolism_enzyme"/>
</dbReference>
<dbReference type="Pfam" id="PF01551">
    <property type="entry name" value="Peptidase_M23"/>
    <property type="match status" value="1"/>
</dbReference>
<dbReference type="InterPro" id="IPR011055">
    <property type="entry name" value="Dup_hybrid_motif"/>
</dbReference>
<name>M1ZBL2_9FIRM</name>
<feature type="domain" description="M23ase beta-sheet core" evidence="2">
    <location>
        <begin position="216"/>
        <end position="311"/>
    </location>
</feature>
<dbReference type="CDD" id="cd12797">
    <property type="entry name" value="M23_peptidase"/>
    <property type="match status" value="1"/>
</dbReference>
<keyword evidence="4" id="KW-1185">Reference proteome</keyword>
<accession>M1ZBL2</accession>
<evidence type="ECO:0000259" key="2">
    <source>
        <dbReference type="Pfam" id="PF01551"/>
    </source>
</evidence>
<feature type="coiled-coil region" evidence="1">
    <location>
        <begin position="70"/>
        <end position="135"/>
    </location>
</feature>
<evidence type="ECO:0000313" key="4">
    <source>
        <dbReference type="Proteomes" id="UP000245423"/>
    </source>
</evidence>
<evidence type="ECO:0000256" key="1">
    <source>
        <dbReference type="SAM" id="Coils"/>
    </source>
</evidence>
<organism evidence="3 4">
    <name type="scientific">[Clostridium] ultunense Esp</name>
    <dbReference type="NCBI Taxonomy" id="1288971"/>
    <lineage>
        <taxon>Bacteria</taxon>
        <taxon>Bacillati</taxon>
        <taxon>Bacillota</taxon>
        <taxon>Tissierellia</taxon>
        <taxon>Tissierellales</taxon>
        <taxon>Tepidimicrobiaceae</taxon>
        <taxon>Schnuerera</taxon>
    </lineage>
</organism>
<protein>
    <submittedName>
        <fullName evidence="3">Putative Peptidase M23B</fullName>
    </submittedName>
</protein>
<dbReference type="FunFam" id="2.70.70.10:FF:000006">
    <property type="entry name" value="M23 family peptidase"/>
    <property type="match status" value="1"/>
</dbReference>
<reference evidence="3 4" key="1">
    <citation type="submission" date="2016-11" db="EMBL/GenBank/DDBJ databases">
        <authorList>
            <person name="Manzoor S."/>
        </authorList>
    </citation>
    <scope>NUCLEOTIDE SEQUENCE [LARGE SCALE GENOMIC DNA]</scope>
    <source>
        <strain evidence="3">Clostridium ultunense strain Esp</strain>
    </source>
</reference>
<dbReference type="HOGENOM" id="CLU_029425_2_4_9"/>